<dbReference type="PANTHER" id="PTHR42711">
    <property type="entry name" value="ABC TRANSPORTER ATP-BINDING PROTEIN"/>
    <property type="match status" value="1"/>
</dbReference>
<dbReference type="RefSeq" id="WP_032524503.1">
    <property type="nucleotide sequence ID" value="NZ_CP138934.1"/>
</dbReference>
<protein>
    <submittedName>
        <fullName evidence="5">ABC transporter</fullName>
    </submittedName>
</protein>
<evidence type="ECO:0000313" key="5">
    <source>
        <dbReference type="EMBL" id="KGF87985.1"/>
    </source>
</evidence>
<evidence type="ECO:0000256" key="2">
    <source>
        <dbReference type="ARBA" id="ARBA00022741"/>
    </source>
</evidence>
<dbReference type="SUPFAM" id="SSF52540">
    <property type="entry name" value="P-loop containing nucleoside triphosphate hydrolases"/>
    <property type="match status" value="1"/>
</dbReference>
<dbReference type="Proteomes" id="UP000030598">
    <property type="component" value="Unassembled WGS sequence"/>
</dbReference>
<evidence type="ECO:0000259" key="4">
    <source>
        <dbReference type="PROSITE" id="PS50893"/>
    </source>
</evidence>
<dbReference type="InterPro" id="IPR003593">
    <property type="entry name" value="AAA+_ATPase"/>
</dbReference>
<keyword evidence="3" id="KW-0067">ATP-binding</keyword>
<comment type="caution">
    <text evidence="5">The sequence shown here is derived from an EMBL/GenBank/DDBJ whole genome shotgun (WGS) entry which is preliminary data.</text>
</comment>
<dbReference type="EMBL" id="JNAH01000004">
    <property type="protein sequence ID" value="KGF87985.1"/>
    <property type="molecule type" value="Genomic_DNA"/>
</dbReference>
<organism evidence="5 6">
    <name type="scientific">Prochlorococcus marinus str. GP2</name>
    <dbReference type="NCBI Taxonomy" id="59925"/>
    <lineage>
        <taxon>Bacteria</taxon>
        <taxon>Bacillati</taxon>
        <taxon>Cyanobacteriota</taxon>
        <taxon>Cyanophyceae</taxon>
        <taxon>Synechococcales</taxon>
        <taxon>Prochlorococcaceae</taxon>
        <taxon>Prochlorococcus</taxon>
    </lineage>
</organism>
<keyword evidence="2" id="KW-0547">Nucleotide-binding</keyword>
<reference evidence="6" key="1">
    <citation type="journal article" date="2014" name="Sci. Data">
        <title>Genomes of diverse isolates of the marine cyanobacterium Prochlorococcus.</title>
        <authorList>
            <person name="Biller S."/>
            <person name="Berube P."/>
            <person name="Thompson J."/>
            <person name="Kelly L."/>
            <person name="Roggensack S."/>
            <person name="Awad L."/>
            <person name="Roache-Johnson K."/>
            <person name="Ding H."/>
            <person name="Giovannoni S.J."/>
            <person name="Moore L.R."/>
            <person name="Chisholm S.W."/>
        </authorList>
    </citation>
    <scope>NUCLEOTIDE SEQUENCE [LARGE SCALE GENOMIC DNA]</scope>
    <source>
        <strain evidence="6">GP2</strain>
    </source>
</reference>
<evidence type="ECO:0000256" key="1">
    <source>
        <dbReference type="ARBA" id="ARBA00022448"/>
    </source>
</evidence>
<keyword evidence="1" id="KW-0813">Transport</keyword>
<name>A0A0A1ZEZ4_PROMR</name>
<dbReference type="PANTHER" id="PTHR42711:SF4">
    <property type="entry name" value="ABC TRANSPORTER RELATED"/>
    <property type="match status" value="1"/>
</dbReference>
<dbReference type="PROSITE" id="PS50893">
    <property type="entry name" value="ABC_TRANSPORTER_2"/>
    <property type="match status" value="1"/>
</dbReference>
<dbReference type="InterPro" id="IPR050763">
    <property type="entry name" value="ABC_transporter_ATP-binding"/>
</dbReference>
<dbReference type="CDD" id="cd03267">
    <property type="entry name" value="ABC_NatA_like"/>
    <property type="match status" value="1"/>
</dbReference>
<dbReference type="AlphaFoldDB" id="A0A0A1ZEZ4"/>
<dbReference type="SMART" id="SM00382">
    <property type="entry name" value="AAA"/>
    <property type="match status" value="1"/>
</dbReference>
<dbReference type="InterPro" id="IPR003439">
    <property type="entry name" value="ABC_transporter-like_ATP-bd"/>
</dbReference>
<dbReference type="STRING" id="59925.EU91_1023"/>
<dbReference type="InterPro" id="IPR027417">
    <property type="entry name" value="P-loop_NTPase"/>
</dbReference>
<accession>A0A0A1ZEZ4</accession>
<evidence type="ECO:0000313" key="6">
    <source>
        <dbReference type="Proteomes" id="UP000030598"/>
    </source>
</evidence>
<dbReference type="eggNOG" id="COG4586">
    <property type="taxonomic scope" value="Bacteria"/>
</dbReference>
<dbReference type="GO" id="GO:0005524">
    <property type="term" value="F:ATP binding"/>
    <property type="evidence" value="ECO:0007669"/>
    <property type="project" value="UniProtKB-KW"/>
</dbReference>
<dbReference type="Gene3D" id="3.40.50.300">
    <property type="entry name" value="P-loop containing nucleotide triphosphate hydrolases"/>
    <property type="match status" value="1"/>
</dbReference>
<evidence type="ECO:0000256" key="3">
    <source>
        <dbReference type="ARBA" id="ARBA00022840"/>
    </source>
</evidence>
<dbReference type="OrthoDB" id="9804819at2"/>
<dbReference type="GO" id="GO:0016887">
    <property type="term" value="F:ATP hydrolysis activity"/>
    <property type="evidence" value="ECO:0007669"/>
    <property type="project" value="InterPro"/>
</dbReference>
<dbReference type="Pfam" id="PF00005">
    <property type="entry name" value="ABC_tran"/>
    <property type="match status" value="1"/>
</dbReference>
<sequence>MEKNIIEVRNLYKSFNISSKVPGLKGTIKHFFKRQTKSLKVINDISFEIKEGEIVGFLGANGAGKTTILKMLCGLIYPSKGSILVSGHLPFRRKENFLKKITLIMGQKQQLIWDLPPIESFYLNASIYDLDKLEAKRRIKKLSEMLEIDNELFIPVRKLSLGQRMKSELLAALIHEPNILFLDEPTLGLDINAQRNLREFLQKYNEETNATICLTSHYMKDITSLCRRVICVHNGSISYDGKLDQLLKRISPVKEILIVCSSEEDATKLENLGFSIKNKTKNEITIKVEKNSVTSALKNILNNFDIDDLYINEPPVDEIIGKILIKKKYDI</sequence>
<feature type="domain" description="ABC transporter" evidence="4">
    <location>
        <begin position="6"/>
        <end position="259"/>
    </location>
</feature>
<proteinExistence type="predicted"/>
<gene>
    <name evidence="5" type="ORF">EU91_1023</name>
</gene>